<reference evidence="1" key="1">
    <citation type="journal article" date="2015" name="Nature">
        <title>Complex archaea that bridge the gap between prokaryotes and eukaryotes.</title>
        <authorList>
            <person name="Spang A."/>
            <person name="Saw J.H."/>
            <person name="Jorgensen S.L."/>
            <person name="Zaremba-Niedzwiedzka K."/>
            <person name="Martijn J."/>
            <person name="Lind A.E."/>
            <person name="van Eijk R."/>
            <person name="Schleper C."/>
            <person name="Guy L."/>
            <person name="Ettema T.J."/>
        </authorList>
    </citation>
    <scope>NUCLEOTIDE SEQUENCE</scope>
</reference>
<name>A0A0F9NHI2_9ZZZZ</name>
<accession>A0A0F9NHI2</accession>
<proteinExistence type="predicted"/>
<dbReference type="AlphaFoldDB" id="A0A0F9NHI2"/>
<gene>
    <name evidence="1" type="ORF">LCGC14_1027270</name>
</gene>
<protein>
    <submittedName>
        <fullName evidence="1">Uncharacterized protein</fullName>
    </submittedName>
</protein>
<evidence type="ECO:0000313" key="1">
    <source>
        <dbReference type="EMBL" id="KKN11387.1"/>
    </source>
</evidence>
<organism evidence="1">
    <name type="scientific">marine sediment metagenome</name>
    <dbReference type="NCBI Taxonomy" id="412755"/>
    <lineage>
        <taxon>unclassified sequences</taxon>
        <taxon>metagenomes</taxon>
        <taxon>ecological metagenomes</taxon>
    </lineage>
</organism>
<dbReference type="EMBL" id="LAZR01004142">
    <property type="protein sequence ID" value="KKN11387.1"/>
    <property type="molecule type" value="Genomic_DNA"/>
</dbReference>
<comment type="caution">
    <text evidence="1">The sequence shown here is derived from an EMBL/GenBank/DDBJ whole genome shotgun (WGS) entry which is preliminary data.</text>
</comment>
<sequence>MSIKKRFGISEAQLEIIIMDFLAHLRINNLDIIDADDDSRGFCDGDIIEYYINSLKDK</sequence>